<dbReference type="Proteomes" id="UP001200430">
    <property type="component" value="Unassembled WGS sequence"/>
</dbReference>
<dbReference type="SUPFAM" id="SSF51338">
    <property type="entry name" value="Composite domain of metallo-dependent hydrolases"/>
    <property type="match status" value="1"/>
</dbReference>
<name>A0ABS9EPR7_9BACT</name>
<comment type="cofactor">
    <cofactor evidence="1">
        <name>Zn(2+)</name>
        <dbReference type="ChEBI" id="CHEBI:29105"/>
    </cofactor>
</comment>
<dbReference type="Gene3D" id="2.30.40.10">
    <property type="entry name" value="Urease, subunit C, domain 1"/>
    <property type="match status" value="1"/>
</dbReference>
<evidence type="ECO:0000256" key="1">
    <source>
        <dbReference type="ARBA" id="ARBA00001947"/>
    </source>
</evidence>
<keyword evidence="4" id="KW-1185">Reference proteome</keyword>
<dbReference type="EMBL" id="JAKGUD010000005">
    <property type="protein sequence ID" value="MCF4142496.1"/>
    <property type="molecule type" value="Genomic_DNA"/>
</dbReference>
<feature type="domain" description="Amidohydrolase-related" evidence="2">
    <location>
        <begin position="48"/>
        <end position="429"/>
    </location>
</feature>
<dbReference type="Gene3D" id="3.20.20.140">
    <property type="entry name" value="Metal-dependent hydrolases"/>
    <property type="match status" value="1"/>
</dbReference>
<accession>A0ABS9EPR7</accession>
<gene>
    <name evidence="3" type="ORF">L2W38_06685</name>
</gene>
<dbReference type="SUPFAM" id="SSF51556">
    <property type="entry name" value="Metallo-dependent hydrolases"/>
    <property type="match status" value="1"/>
</dbReference>
<protein>
    <submittedName>
        <fullName evidence="3">Amidohydrolase family protein</fullName>
    </submittedName>
</protein>
<organism evidence="3 4">
    <name type="scientific">Dethiosulfovibrio marinus</name>
    <dbReference type="NCBI Taxonomy" id="133532"/>
    <lineage>
        <taxon>Bacteria</taxon>
        <taxon>Thermotogati</taxon>
        <taxon>Synergistota</taxon>
        <taxon>Synergistia</taxon>
        <taxon>Synergistales</taxon>
        <taxon>Dethiosulfovibrionaceae</taxon>
        <taxon>Dethiosulfovibrio</taxon>
    </lineage>
</organism>
<dbReference type="PANTHER" id="PTHR11647">
    <property type="entry name" value="HYDRANTOINASE/DIHYDROPYRIMIDINASE FAMILY MEMBER"/>
    <property type="match status" value="1"/>
</dbReference>
<proteinExistence type="predicted"/>
<dbReference type="InterPro" id="IPR032466">
    <property type="entry name" value="Metal_Hydrolase"/>
</dbReference>
<dbReference type="InterPro" id="IPR050378">
    <property type="entry name" value="Metallo-dep_Hydrolases_sf"/>
</dbReference>
<evidence type="ECO:0000313" key="3">
    <source>
        <dbReference type="EMBL" id="MCF4142496.1"/>
    </source>
</evidence>
<dbReference type="RefSeq" id="WP_236099221.1">
    <property type="nucleotide sequence ID" value="NZ_JAKGUD010000005.1"/>
</dbReference>
<dbReference type="Pfam" id="PF01979">
    <property type="entry name" value="Amidohydro_1"/>
    <property type="match status" value="1"/>
</dbReference>
<evidence type="ECO:0000313" key="4">
    <source>
        <dbReference type="Proteomes" id="UP001200430"/>
    </source>
</evidence>
<evidence type="ECO:0000259" key="2">
    <source>
        <dbReference type="Pfam" id="PF01979"/>
    </source>
</evidence>
<comment type="caution">
    <text evidence="3">The sequence shown here is derived from an EMBL/GenBank/DDBJ whole genome shotgun (WGS) entry which is preliminary data.</text>
</comment>
<dbReference type="PANTHER" id="PTHR11647:SF1">
    <property type="entry name" value="COLLAPSIN RESPONSE MEDIATOR PROTEIN"/>
    <property type="match status" value="1"/>
</dbReference>
<dbReference type="InterPro" id="IPR006680">
    <property type="entry name" value="Amidohydro-rel"/>
</dbReference>
<sequence>MYDLVVRNGRMVIPEGLSYCDLAVDEGVIVAVGSKLKGRKELNADGLLVLPGVVDAHVHMALPVRGDRSSDDFLSGSMAAAAGGVTSMVDFTVGSPRTDLVQDIDARLETAEPSVIDYGFHCEMVGWTPGRENEIPSAVEKGVTSFKFFTAYGDSGRRSDSGALYRCFSKIAETGAVAVVHAEDDDLIRSLTAELSDDEKSSMTALARTRPDICEGAAIDQAAFYGEVTGASVHVVHVSSALGASRIEAARMRGLDITAETCPQYLYLTDQVYRREDGHLYSASPALRGEDDGEYLWGCLGYGALDFVATDHCPFTSEQKAWKGSFSDLPYGLPGVETSLPLIYSGGVATGRIPLETLPVIMSQAPAERYGLKNKGRLAPGYDGDLVLFDPEARWTARAEDLHMKVDFSPYEGMEIQGRVITTVARGEIIYSEGRHLCEPGRGKYLFRNTRD</sequence>
<dbReference type="InterPro" id="IPR011059">
    <property type="entry name" value="Metal-dep_hydrolase_composite"/>
</dbReference>
<reference evidence="3 4" key="1">
    <citation type="submission" date="2022-01" db="EMBL/GenBank/DDBJ databases">
        <title>Dethiosulfovibrio faecalis sp. nov., a novel proteolytic, non-sulfur-reducing bacterium isolated from a marine aquaculture solid waste bioreactor.</title>
        <authorList>
            <person name="Grabowski S."/>
            <person name="Apolinario E."/>
            <person name="Schneider N."/>
            <person name="Marshall C.W."/>
            <person name="Sowers K.R."/>
        </authorList>
    </citation>
    <scope>NUCLEOTIDE SEQUENCE [LARGE SCALE GENOMIC DNA]</scope>
    <source>
        <strain evidence="3 4">DSM 12537</strain>
    </source>
</reference>